<reference evidence="1 2" key="1">
    <citation type="submission" date="2018-08" db="EMBL/GenBank/DDBJ databases">
        <title>Aeromicrobium sp. M2KJ-4, whole genome shotgun sequence.</title>
        <authorList>
            <person name="Tuo L."/>
        </authorList>
    </citation>
    <scope>NUCLEOTIDE SEQUENCE [LARGE SCALE GENOMIC DNA]</scope>
    <source>
        <strain evidence="1 2">M2KJ-4</strain>
    </source>
</reference>
<evidence type="ECO:0008006" key="3">
    <source>
        <dbReference type="Google" id="ProtNLM"/>
    </source>
</evidence>
<keyword evidence="2" id="KW-1185">Reference proteome</keyword>
<name>A0A371P3V8_9ACTN</name>
<gene>
    <name evidence="1" type="ORF">DX116_13645</name>
</gene>
<proteinExistence type="predicted"/>
<evidence type="ECO:0000313" key="1">
    <source>
        <dbReference type="EMBL" id="REK70200.1"/>
    </source>
</evidence>
<accession>A0A371P3V8</accession>
<evidence type="ECO:0000313" key="2">
    <source>
        <dbReference type="Proteomes" id="UP000265581"/>
    </source>
</evidence>
<dbReference type="Proteomes" id="UP000265581">
    <property type="component" value="Unassembled WGS sequence"/>
</dbReference>
<dbReference type="EMBL" id="QUBR01000002">
    <property type="protein sequence ID" value="REK70200.1"/>
    <property type="molecule type" value="Genomic_DNA"/>
</dbReference>
<comment type="caution">
    <text evidence="1">The sequence shown here is derived from an EMBL/GenBank/DDBJ whole genome shotgun (WGS) entry which is preliminary data.</text>
</comment>
<protein>
    <recommendedName>
        <fullName evidence="3">YokE-like PH domain-containing protein</fullName>
    </recommendedName>
</protein>
<organism evidence="1 2">
    <name type="scientific">Aeromicrobium endophyticum</name>
    <dbReference type="NCBI Taxonomy" id="2292704"/>
    <lineage>
        <taxon>Bacteria</taxon>
        <taxon>Bacillati</taxon>
        <taxon>Actinomycetota</taxon>
        <taxon>Actinomycetes</taxon>
        <taxon>Propionibacteriales</taxon>
        <taxon>Nocardioidaceae</taxon>
        <taxon>Aeromicrobium</taxon>
    </lineage>
</organism>
<sequence length="113" mass="12378">MAEKIVQRAQSRVEPGEVVQGAFAGQPTLRNRIGEGGYRVVVATDRRFLVFQSGTFSQTAIKDLLEESPRDQRLGEPGGVFYDVTVGTQTMKVNFRYFGQLRAIDLALGGPAS</sequence>
<dbReference type="AlphaFoldDB" id="A0A371P3V8"/>